<evidence type="ECO:0000256" key="6">
    <source>
        <dbReference type="ARBA" id="ARBA00022485"/>
    </source>
</evidence>
<evidence type="ECO:0000256" key="4">
    <source>
        <dbReference type="ARBA" id="ARBA00012045"/>
    </source>
</evidence>
<proteinExistence type="inferred from homology"/>
<dbReference type="Pfam" id="PF00633">
    <property type="entry name" value="HHH"/>
    <property type="match status" value="1"/>
</dbReference>
<keyword evidence="12" id="KW-0234">DNA repair</keyword>
<dbReference type="PANTHER" id="PTHR42944">
    <property type="entry name" value="ADENINE DNA GLYCOSYLASE"/>
    <property type="match status" value="1"/>
</dbReference>
<accession>A0A3B0WDY6</accession>
<dbReference type="AlphaFoldDB" id="A0A3B0WDY6"/>
<dbReference type="CDD" id="cd00056">
    <property type="entry name" value="ENDO3c"/>
    <property type="match status" value="1"/>
</dbReference>
<sequence length="357" mass="40668">MSKFSEQVLAWFDQYGRHDLPWQKVITPYRVWVSEIMLQQTQVKTVIPYYERFMRSFPTVEALAQASQDSVLAHWAGLGYYARGRNLHKSAIKIMADFEGRFPESYEGVLALPGVGRSTAGAILSIALQQRHAILDGNVKRVLSRYLALEGWTGSKKNECFLWHKAEAFTPVSRFADYTQAIMDLGATVCTRTKPRCETCPVRNGCLANQQGRVSDFPAKKPKKEKPIKQAYFLVLENMEGKVFLQQRPQTGIWGGLWSFPEYESRQSCLNKIKKYKSQSTSLHSLVEWNSFRHTFSHYHLGIFPVVMKGIDENQVLQVFGNGEWVCKVVLNSDQAALGVPAPVTKLVRLMRESEHV</sequence>
<comment type="catalytic activity">
    <reaction evidence="1">
        <text>Hydrolyzes free adenine bases from 7,8-dihydro-8-oxoguanine:adenine mismatched double-stranded DNA, leaving an apurinic site.</text>
        <dbReference type="EC" id="3.2.2.31"/>
    </reaction>
</comment>
<keyword evidence="8" id="KW-0227">DNA damage</keyword>
<comment type="cofactor">
    <cofactor evidence="2">
        <name>[4Fe-4S] cluster</name>
        <dbReference type="ChEBI" id="CHEBI:49883"/>
    </cofactor>
</comment>
<dbReference type="PANTHER" id="PTHR42944:SF1">
    <property type="entry name" value="ADENINE DNA GLYCOSYLASE"/>
    <property type="match status" value="1"/>
</dbReference>
<evidence type="ECO:0000256" key="10">
    <source>
        <dbReference type="ARBA" id="ARBA00023004"/>
    </source>
</evidence>
<organism evidence="15">
    <name type="scientific">hydrothermal vent metagenome</name>
    <dbReference type="NCBI Taxonomy" id="652676"/>
    <lineage>
        <taxon>unclassified sequences</taxon>
        <taxon>metagenomes</taxon>
        <taxon>ecological metagenomes</taxon>
    </lineage>
</organism>
<evidence type="ECO:0000256" key="5">
    <source>
        <dbReference type="ARBA" id="ARBA00022023"/>
    </source>
</evidence>
<dbReference type="Gene3D" id="3.90.79.10">
    <property type="entry name" value="Nucleoside Triphosphate Pyrophosphohydrolase"/>
    <property type="match status" value="1"/>
</dbReference>
<dbReference type="InterPro" id="IPR005760">
    <property type="entry name" value="A/G_AdeGlyc_MutY"/>
</dbReference>
<protein>
    <recommendedName>
        <fullName evidence="5">Adenine DNA glycosylase</fullName>
        <ecNumber evidence="4">3.2.2.31</ecNumber>
    </recommendedName>
</protein>
<dbReference type="Gene3D" id="1.10.1670.10">
    <property type="entry name" value="Helix-hairpin-Helix base-excision DNA repair enzymes (C-terminal)"/>
    <property type="match status" value="1"/>
</dbReference>
<dbReference type="NCBIfam" id="TIGR01084">
    <property type="entry name" value="mutY"/>
    <property type="match status" value="1"/>
</dbReference>
<evidence type="ECO:0000256" key="3">
    <source>
        <dbReference type="ARBA" id="ARBA00008343"/>
    </source>
</evidence>
<dbReference type="InterPro" id="IPR029119">
    <property type="entry name" value="MutY_C"/>
</dbReference>
<dbReference type="GO" id="GO:0032357">
    <property type="term" value="F:oxidized purine DNA binding"/>
    <property type="evidence" value="ECO:0007669"/>
    <property type="project" value="TreeGrafter"/>
</dbReference>
<dbReference type="InterPro" id="IPR004036">
    <property type="entry name" value="Endonuclease-III-like_CS2"/>
</dbReference>
<dbReference type="NCBIfam" id="NF008132">
    <property type="entry name" value="PRK10880.1"/>
    <property type="match status" value="1"/>
</dbReference>
<dbReference type="InterPro" id="IPR000445">
    <property type="entry name" value="HhH_motif"/>
</dbReference>
<dbReference type="SUPFAM" id="SSF55811">
    <property type="entry name" value="Nudix"/>
    <property type="match status" value="1"/>
</dbReference>
<dbReference type="GO" id="GO:0035485">
    <property type="term" value="F:adenine/guanine mispair binding"/>
    <property type="evidence" value="ECO:0007669"/>
    <property type="project" value="TreeGrafter"/>
</dbReference>
<keyword evidence="13 15" id="KW-0326">Glycosidase</keyword>
<dbReference type="Pfam" id="PF14815">
    <property type="entry name" value="NUDIX_4"/>
    <property type="match status" value="1"/>
</dbReference>
<dbReference type="SUPFAM" id="SSF48150">
    <property type="entry name" value="DNA-glycosylase"/>
    <property type="match status" value="1"/>
</dbReference>
<reference evidence="15" key="1">
    <citation type="submission" date="2018-06" db="EMBL/GenBank/DDBJ databases">
        <authorList>
            <person name="Zhirakovskaya E."/>
        </authorList>
    </citation>
    <scope>NUCLEOTIDE SEQUENCE</scope>
</reference>
<evidence type="ECO:0000256" key="12">
    <source>
        <dbReference type="ARBA" id="ARBA00023204"/>
    </source>
</evidence>
<dbReference type="Pfam" id="PF00730">
    <property type="entry name" value="HhH-GPD"/>
    <property type="match status" value="1"/>
</dbReference>
<evidence type="ECO:0000313" key="15">
    <source>
        <dbReference type="EMBL" id="VAW48907.1"/>
    </source>
</evidence>
<dbReference type="InterPro" id="IPR003651">
    <property type="entry name" value="Endonuclease3_FeS-loop_motif"/>
</dbReference>
<keyword evidence="7" id="KW-0479">Metal-binding</keyword>
<keyword evidence="10" id="KW-0408">Iron</keyword>
<feature type="domain" description="HhH-GPD" evidence="14">
    <location>
        <begin position="37"/>
        <end position="188"/>
    </location>
</feature>
<comment type="similarity">
    <text evidence="3">Belongs to the Nth/MutY family.</text>
</comment>
<evidence type="ECO:0000259" key="14">
    <source>
        <dbReference type="SMART" id="SM00478"/>
    </source>
</evidence>
<dbReference type="InterPro" id="IPR003265">
    <property type="entry name" value="HhH-GPD_domain"/>
</dbReference>
<dbReference type="EC" id="3.2.2.31" evidence="4"/>
<dbReference type="Gene3D" id="1.10.340.30">
    <property type="entry name" value="Hypothetical protein, domain 2"/>
    <property type="match status" value="1"/>
</dbReference>
<dbReference type="GO" id="GO:0006298">
    <property type="term" value="P:mismatch repair"/>
    <property type="evidence" value="ECO:0007669"/>
    <property type="project" value="TreeGrafter"/>
</dbReference>
<dbReference type="PROSITE" id="PS00764">
    <property type="entry name" value="ENDONUCLEASE_III_1"/>
    <property type="match status" value="1"/>
</dbReference>
<keyword evidence="6" id="KW-0004">4Fe-4S</keyword>
<dbReference type="InterPro" id="IPR023170">
    <property type="entry name" value="HhH_base_excis_C"/>
</dbReference>
<dbReference type="SMART" id="SM00525">
    <property type="entry name" value="FES"/>
    <property type="match status" value="1"/>
</dbReference>
<name>A0A3B0WDY6_9ZZZZ</name>
<dbReference type="PROSITE" id="PS01155">
    <property type="entry name" value="ENDONUCLEASE_III_2"/>
    <property type="match status" value="1"/>
</dbReference>
<keyword evidence="11" id="KW-0411">Iron-sulfur</keyword>
<evidence type="ECO:0000256" key="11">
    <source>
        <dbReference type="ARBA" id="ARBA00023014"/>
    </source>
</evidence>
<keyword evidence="9 15" id="KW-0378">Hydrolase</keyword>
<dbReference type="CDD" id="cd03431">
    <property type="entry name" value="NUDIX_DNA_Glycosylase_C-MutY"/>
    <property type="match status" value="1"/>
</dbReference>
<dbReference type="InterPro" id="IPR004035">
    <property type="entry name" value="Endouclease-III_FeS-bd_BS"/>
</dbReference>
<dbReference type="GO" id="GO:0000701">
    <property type="term" value="F:purine-specific mismatch base pair DNA N-glycosylase activity"/>
    <property type="evidence" value="ECO:0007669"/>
    <property type="project" value="UniProtKB-EC"/>
</dbReference>
<gene>
    <name evidence="15" type="ORF">MNBD_GAMMA03-1084</name>
</gene>
<dbReference type="InterPro" id="IPR011257">
    <property type="entry name" value="DNA_glycosylase"/>
</dbReference>
<dbReference type="GO" id="GO:0034039">
    <property type="term" value="F:8-oxo-7,8-dihydroguanine DNA N-glycosylase activity"/>
    <property type="evidence" value="ECO:0007669"/>
    <property type="project" value="TreeGrafter"/>
</dbReference>
<dbReference type="InterPro" id="IPR044298">
    <property type="entry name" value="MIG/MutY"/>
</dbReference>
<dbReference type="GO" id="GO:0046872">
    <property type="term" value="F:metal ion binding"/>
    <property type="evidence" value="ECO:0007669"/>
    <property type="project" value="UniProtKB-KW"/>
</dbReference>
<evidence type="ECO:0000256" key="2">
    <source>
        <dbReference type="ARBA" id="ARBA00001966"/>
    </source>
</evidence>
<evidence type="ECO:0000256" key="1">
    <source>
        <dbReference type="ARBA" id="ARBA00000843"/>
    </source>
</evidence>
<evidence type="ECO:0000256" key="8">
    <source>
        <dbReference type="ARBA" id="ARBA00022763"/>
    </source>
</evidence>
<evidence type="ECO:0000256" key="7">
    <source>
        <dbReference type="ARBA" id="ARBA00022723"/>
    </source>
</evidence>
<evidence type="ECO:0000256" key="9">
    <source>
        <dbReference type="ARBA" id="ARBA00022801"/>
    </source>
</evidence>
<dbReference type="GO" id="GO:0006284">
    <property type="term" value="P:base-excision repair"/>
    <property type="evidence" value="ECO:0007669"/>
    <property type="project" value="InterPro"/>
</dbReference>
<dbReference type="FunFam" id="1.10.340.30:FF:000002">
    <property type="entry name" value="Adenine DNA glycosylase"/>
    <property type="match status" value="1"/>
</dbReference>
<evidence type="ECO:0000256" key="13">
    <source>
        <dbReference type="ARBA" id="ARBA00023295"/>
    </source>
</evidence>
<dbReference type="GO" id="GO:0051539">
    <property type="term" value="F:4 iron, 4 sulfur cluster binding"/>
    <property type="evidence" value="ECO:0007669"/>
    <property type="project" value="UniProtKB-KW"/>
</dbReference>
<dbReference type="InterPro" id="IPR015797">
    <property type="entry name" value="NUDIX_hydrolase-like_dom_sf"/>
</dbReference>
<dbReference type="SMART" id="SM00478">
    <property type="entry name" value="ENDO3c"/>
    <property type="match status" value="1"/>
</dbReference>
<dbReference type="EMBL" id="UOFC01000243">
    <property type="protein sequence ID" value="VAW48907.1"/>
    <property type="molecule type" value="Genomic_DNA"/>
</dbReference>